<keyword evidence="4" id="KW-0732">Signal</keyword>
<evidence type="ECO:0000256" key="4">
    <source>
        <dbReference type="SAM" id="SignalP"/>
    </source>
</evidence>
<dbReference type="SUPFAM" id="SSF53649">
    <property type="entry name" value="Alkaline phosphatase-like"/>
    <property type="match status" value="1"/>
</dbReference>
<feature type="signal peptide" evidence="4">
    <location>
        <begin position="1"/>
        <end position="25"/>
    </location>
</feature>
<dbReference type="RefSeq" id="WP_259315081.1">
    <property type="nucleotide sequence ID" value="NZ_CP087164.1"/>
</dbReference>
<evidence type="ECO:0000313" key="5">
    <source>
        <dbReference type="EMBL" id="UGS35393.1"/>
    </source>
</evidence>
<reference evidence="5" key="1">
    <citation type="journal article" date="2022" name="Int. J. Syst. Evol. Microbiol.">
        <title>Pseudomonas aegrilactucae sp. nov. and Pseudomonas morbosilactucae sp. nov., pathogens causing bacterial rot of lettuce in Japan.</title>
        <authorList>
            <person name="Sawada H."/>
            <person name="Fujikawa T."/>
            <person name="Satou M."/>
        </authorList>
    </citation>
    <scope>NUCLEOTIDE SEQUENCE</scope>
    <source>
        <strain evidence="5">0166_1</strain>
    </source>
</reference>
<evidence type="ECO:0000313" key="6">
    <source>
        <dbReference type="Proteomes" id="UP001162834"/>
    </source>
</evidence>
<evidence type="ECO:0000256" key="2">
    <source>
        <dbReference type="ARBA" id="ARBA00023026"/>
    </source>
</evidence>
<accession>A0A9E6XWJ3</accession>
<dbReference type="EMBL" id="CP087164">
    <property type="protein sequence ID" value="UGS35393.1"/>
    <property type="molecule type" value="Genomic_DNA"/>
</dbReference>
<proteinExistence type="predicted"/>
<feature type="chain" id="PRO_5039293652" evidence="4">
    <location>
        <begin position="26"/>
        <end position="302"/>
    </location>
</feature>
<evidence type="ECO:0000256" key="3">
    <source>
        <dbReference type="SAM" id="MobiDB-lite"/>
    </source>
</evidence>
<gene>
    <name evidence="5" type="primary">sapM</name>
    <name evidence="5" type="ORF">DSM104329_01781</name>
</gene>
<organism evidence="5 6">
    <name type="scientific">Capillimicrobium parvum</name>
    <dbReference type="NCBI Taxonomy" id="2884022"/>
    <lineage>
        <taxon>Bacteria</taxon>
        <taxon>Bacillati</taxon>
        <taxon>Actinomycetota</taxon>
        <taxon>Thermoleophilia</taxon>
        <taxon>Solirubrobacterales</taxon>
        <taxon>Capillimicrobiaceae</taxon>
        <taxon>Capillimicrobium</taxon>
    </lineage>
</organism>
<dbReference type="PANTHER" id="PTHR31956:SF8">
    <property type="entry name" value="ACID PHOSPHATASE PHOA (AFU_ORTHOLOGUE AFUA_1G03570)"/>
    <property type="match status" value="1"/>
</dbReference>
<keyword evidence="2" id="KW-0843">Virulence</keyword>
<protein>
    <submittedName>
        <fullName evidence="5">Phosphatidylinositol-3-phosphatase</fullName>
        <ecNumber evidence="5">3.1.3.64</ecNumber>
    </submittedName>
</protein>
<evidence type="ECO:0000256" key="1">
    <source>
        <dbReference type="ARBA" id="ARBA00022801"/>
    </source>
</evidence>
<keyword evidence="1 5" id="KW-0378">Hydrolase</keyword>
<dbReference type="GO" id="GO:0004438">
    <property type="term" value="F:phosphatidylinositol-3-phosphate phosphatase activity"/>
    <property type="evidence" value="ECO:0007669"/>
    <property type="project" value="UniProtKB-EC"/>
</dbReference>
<dbReference type="PANTHER" id="PTHR31956">
    <property type="entry name" value="NON-SPECIFIC PHOSPHOLIPASE C4-RELATED"/>
    <property type="match status" value="1"/>
</dbReference>
<dbReference type="Pfam" id="PF04185">
    <property type="entry name" value="Phosphoesterase"/>
    <property type="match status" value="1"/>
</dbReference>
<sequence length="302" mass="32228">MTLLRLPSLLLALLAAVLAPPVASTGPAARASAARSHVVTIVLENKEEGQVIGSRSAPYLTSLARRGGRAMRSYGVGHPSLPNYLALTSGSTHGIASDCTSCSVDAPSIADQIERAGMTWKAYLEGLPRPCFLGAGERRYAKKHNPFAYYEPVVRDRARCRRMVPLTQLDGDLRGNRLPAYSLVVPDLCHDMHDCSVATGDRFLRTLVPPILRRLGPRGFLVITFDEGASDAGCCGGSSGGRIATIVVGPGVRRGARMQRPIDQYGVLRSTQQALGLPPLAASADPRHGGLEPLFGTSPRIR</sequence>
<dbReference type="EC" id="3.1.3.64" evidence="5"/>
<dbReference type="InterPro" id="IPR007312">
    <property type="entry name" value="Phosphoesterase"/>
</dbReference>
<keyword evidence="6" id="KW-1185">Reference proteome</keyword>
<dbReference type="AlphaFoldDB" id="A0A9E6XWJ3"/>
<dbReference type="Gene3D" id="3.40.720.10">
    <property type="entry name" value="Alkaline Phosphatase, subunit A"/>
    <property type="match status" value="1"/>
</dbReference>
<feature type="region of interest" description="Disordered" evidence="3">
    <location>
        <begin position="280"/>
        <end position="302"/>
    </location>
</feature>
<dbReference type="InterPro" id="IPR017850">
    <property type="entry name" value="Alkaline_phosphatase_core_sf"/>
</dbReference>
<name>A0A9E6XWJ3_9ACTN</name>
<dbReference type="Proteomes" id="UP001162834">
    <property type="component" value="Chromosome"/>
</dbReference>
<dbReference type="GO" id="GO:0009395">
    <property type="term" value="P:phospholipid catabolic process"/>
    <property type="evidence" value="ECO:0007669"/>
    <property type="project" value="TreeGrafter"/>
</dbReference>
<dbReference type="KEGG" id="sbae:DSM104329_01781"/>